<evidence type="ECO:0000313" key="3">
    <source>
        <dbReference type="Proteomes" id="UP001176961"/>
    </source>
</evidence>
<protein>
    <submittedName>
        <fullName evidence="2">Uncharacterized protein</fullName>
    </submittedName>
</protein>
<evidence type="ECO:0000313" key="2">
    <source>
        <dbReference type="EMBL" id="CAJ0592888.1"/>
    </source>
</evidence>
<reference evidence="2" key="1">
    <citation type="submission" date="2023-07" db="EMBL/GenBank/DDBJ databases">
        <authorList>
            <consortium name="CYATHOMIX"/>
        </authorList>
    </citation>
    <scope>NUCLEOTIDE SEQUENCE</scope>
    <source>
        <strain evidence="2">N/A</strain>
    </source>
</reference>
<accession>A0AA36DSA8</accession>
<sequence>MFLSSKANVAARIPMIKFIGARLPRPNFAKVASGPIPSAPTAAAAPAKPSAGSIGRTPRGSGIPEENLPPYYRRPPISQEECDAINAGGSYGLILVQYNIVMLMYRCLDMTNKSSDLEIFSLLSRDVYP</sequence>
<dbReference type="Proteomes" id="UP001176961">
    <property type="component" value="Unassembled WGS sequence"/>
</dbReference>
<name>A0AA36DSA8_CYLNA</name>
<feature type="compositionally biased region" description="Low complexity" evidence="1">
    <location>
        <begin position="40"/>
        <end position="55"/>
    </location>
</feature>
<comment type="caution">
    <text evidence="2">The sequence shown here is derived from an EMBL/GenBank/DDBJ whole genome shotgun (WGS) entry which is preliminary data.</text>
</comment>
<feature type="region of interest" description="Disordered" evidence="1">
    <location>
        <begin position="40"/>
        <end position="72"/>
    </location>
</feature>
<dbReference type="EMBL" id="CATQJL010000112">
    <property type="protein sequence ID" value="CAJ0592888.1"/>
    <property type="molecule type" value="Genomic_DNA"/>
</dbReference>
<proteinExistence type="predicted"/>
<evidence type="ECO:0000256" key="1">
    <source>
        <dbReference type="SAM" id="MobiDB-lite"/>
    </source>
</evidence>
<keyword evidence="3" id="KW-1185">Reference proteome</keyword>
<gene>
    <name evidence="2" type="ORF">CYNAS_LOCUS4871</name>
</gene>
<dbReference type="AlphaFoldDB" id="A0AA36DSA8"/>
<organism evidence="2 3">
    <name type="scientific">Cylicocyclus nassatus</name>
    <name type="common">Nematode worm</name>
    <dbReference type="NCBI Taxonomy" id="53992"/>
    <lineage>
        <taxon>Eukaryota</taxon>
        <taxon>Metazoa</taxon>
        <taxon>Ecdysozoa</taxon>
        <taxon>Nematoda</taxon>
        <taxon>Chromadorea</taxon>
        <taxon>Rhabditida</taxon>
        <taxon>Rhabditina</taxon>
        <taxon>Rhabditomorpha</taxon>
        <taxon>Strongyloidea</taxon>
        <taxon>Strongylidae</taxon>
        <taxon>Cylicocyclus</taxon>
    </lineage>
</organism>